<gene>
    <name evidence="2" type="ORF">BKA24_002737</name>
</gene>
<evidence type="ECO:0000313" key="3">
    <source>
        <dbReference type="Proteomes" id="UP000573729"/>
    </source>
</evidence>
<dbReference type="SMART" id="SM01034">
    <property type="entry name" value="BLUF"/>
    <property type="match status" value="1"/>
</dbReference>
<organism evidence="2 3">
    <name type="scientific">Microbacterium marinum</name>
    <dbReference type="NCBI Taxonomy" id="421115"/>
    <lineage>
        <taxon>Bacteria</taxon>
        <taxon>Bacillati</taxon>
        <taxon>Actinomycetota</taxon>
        <taxon>Actinomycetes</taxon>
        <taxon>Micrococcales</taxon>
        <taxon>Microbacteriaceae</taxon>
        <taxon>Microbacterium</taxon>
    </lineage>
</organism>
<dbReference type="GO" id="GO:0071949">
    <property type="term" value="F:FAD binding"/>
    <property type="evidence" value="ECO:0007669"/>
    <property type="project" value="InterPro"/>
</dbReference>
<proteinExistence type="predicted"/>
<protein>
    <recommendedName>
        <fullName evidence="1">BLUF domain-containing protein</fullName>
    </recommendedName>
</protein>
<dbReference type="SUPFAM" id="SSF54975">
    <property type="entry name" value="Acylphosphatase/BLUF domain-like"/>
    <property type="match status" value="1"/>
</dbReference>
<sequence>MTDHDEALLSVVYSSHARDRFDEGRLRELLAQSRAANEHRGVTGMLLYRGGRFVQILEGPEQAVRDLLETIEADDRHTGIRVLIDEFVEHRNFADWTMGYEQITEPHEQAPDGFRDTFDDLERGDASVTLRAARELSLWFRVRARHRS</sequence>
<name>A0A7W7BUU4_9MICO</name>
<feature type="domain" description="BLUF" evidence="1">
    <location>
        <begin position="8"/>
        <end position="99"/>
    </location>
</feature>
<dbReference type="EMBL" id="JACHMD010000001">
    <property type="protein sequence ID" value="MBB4668028.1"/>
    <property type="molecule type" value="Genomic_DNA"/>
</dbReference>
<dbReference type="Proteomes" id="UP000573729">
    <property type="component" value="Unassembled WGS sequence"/>
</dbReference>
<dbReference type="RefSeq" id="WP_184219390.1">
    <property type="nucleotide sequence ID" value="NZ_JACHMD010000001.1"/>
</dbReference>
<evidence type="ECO:0000259" key="1">
    <source>
        <dbReference type="PROSITE" id="PS50925"/>
    </source>
</evidence>
<dbReference type="Pfam" id="PF04940">
    <property type="entry name" value="BLUF"/>
    <property type="match status" value="1"/>
</dbReference>
<dbReference type="InterPro" id="IPR036046">
    <property type="entry name" value="Acylphosphatase-like_dom_sf"/>
</dbReference>
<evidence type="ECO:0000313" key="2">
    <source>
        <dbReference type="EMBL" id="MBB4668028.1"/>
    </source>
</evidence>
<dbReference type="InterPro" id="IPR007024">
    <property type="entry name" value="BLUF_domain"/>
</dbReference>
<dbReference type="Gene3D" id="3.30.70.100">
    <property type="match status" value="1"/>
</dbReference>
<dbReference type="GO" id="GO:0009882">
    <property type="term" value="F:blue light photoreceptor activity"/>
    <property type="evidence" value="ECO:0007669"/>
    <property type="project" value="InterPro"/>
</dbReference>
<comment type="caution">
    <text evidence="2">The sequence shown here is derived from an EMBL/GenBank/DDBJ whole genome shotgun (WGS) entry which is preliminary data.</text>
</comment>
<reference evidence="2 3" key="1">
    <citation type="submission" date="2020-08" db="EMBL/GenBank/DDBJ databases">
        <title>Sequencing the genomes of 1000 actinobacteria strains.</title>
        <authorList>
            <person name="Klenk H.-P."/>
        </authorList>
    </citation>
    <scope>NUCLEOTIDE SEQUENCE [LARGE SCALE GENOMIC DNA]</scope>
    <source>
        <strain evidence="2 3">DSM 24947</strain>
    </source>
</reference>
<dbReference type="AlphaFoldDB" id="A0A7W7BUU4"/>
<accession>A0A7W7BUU4</accession>
<dbReference type="PROSITE" id="PS50925">
    <property type="entry name" value="BLUF"/>
    <property type="match status" value="1"/>
</dbReference>
<keyword evidence="3" id="KW-1185">Reference proteome</keyword>